<dbReference type="RefSeq" id="WP_130347686.1">
    <property type="nucleotide sequence ID" value="NZ_SGWQ01000011.1"/>
</dbReference>
<reference evidence="2 3" key="1">
    <citation type="submission" date="2019-02" db="EMBL/GenBank/DDBJ databases">
        <title>Genomic Encyclopedia of Type Strains, Phase IV (KMG-IV): sequencing the most valuable type-strain genomes for metagenomic binning, comparative biology and taxonomic classification.</title>
        <authorList>
            <person name="Goeker M."/>
        </authorList>
    </citation>
    <scope>NUCLEOTIDE SEQUENCE [LARGE SCALE GENOMIC DNA]</scope>
    <source>
        <strain evidence="2 3">DSM 101727</strain>
    </source>
</reference>
<dbReference type="AlphaFoldDB" id="A0A4Q7KGL9"/>
<sequence>MGAWSTGLFDNDTAADVRSDYEDLVARGHTPDDAVGRLETEYGDDPDLWLALAATQHELGAVSARVRDRAEAIIDNPRELDRWAPESRSARESALTELRGKLRVSGIPPRKRPRRRTRRDTDLTPGQHVVVRVPAPVLFRVVRIHEDKGGRHPVLVLVRWDGDERTLAEAHRLPPVPNPKPLRKEEALGFLLVGDPLPAEQVQVLPVVADDGTPSMRWYSQLVVKWTEIAGKLP</sequence>
<comment type="caution">
    <text evidence="2">The sequence shown here is derived from an EMBL/GenBank/DDBJ whole genome shotgun (WGS) entry which is preliminary data.</text>
</comment>
<feature type="compositionally biased region" description="Basic residues" evidence="1">
    <location>
        <begin position="109"/>
        <end position="118"/>
    </location>
</feature>
<keyword evidence="3" id="KW-1185">Reference proteome</keyword>
<organism evidence="2 3">
    <name type="scientific">Herbihabitans rhizosphaerae</name>
    <dbReference type="NCBI Taxonomy" id="1872711"/>
    <lineage>
        <taxon>Bacteria</taxon>
        <taxon>Bacillati</taxon>
        <taxon>Actinomycetota</taxon>
        <taxon>Actinomycetes</taxon>
        <taxon>Pseudonocardiales</taxon>
        <taxon>Pseudonocardiaceae</taxon>
        <taxon>Herbihabitans</taxon>
    </lineage>
</organism>
<evidence type="ECO:0000313" key="2">
    <source>
        <dbReference type="EMBL" id="RZS32726.1"/>
    </source>
</evidence>
<gene>
    <name evidence="2" type="ORF">EV193_111111</name>
</gene>
<name>A0A4Q7KGL9_9PSEU</name>
<dbReference type="EMBL" id="SGWQ01000011">
    <property type="protein sequence ID" value="RZS32726.1"/>
    <property type="molecule type" value="Genomic_DNA"/>
</dbReference>
<accession>A0A4Q7KGL9</accession>
<evidence type="ECO:0000313" key="3">
    <source>
        <dbReference type="Proteomes" id="UP000294257"/>
    </source>
</evidence>
<protein>
    <submittedName>
        <fullName evidence="2">Uncharacterized protein</fullName>
    </submittedName>
</protein>
<evidence type="ECO:0000256" key="1">
    <source>
        <dbReference type="SAM" id="MobiDB-lite"/>
    </source>
</evidence>
<dbReference type="Proteomes" id="UP000294257">
    <property type="component" value="Unassembled WGS sequence"/>
</dbReference>
<feature type="region of interest" description="Disordered" evidence="1">
    <location>
        <begin position="99"/>
        <end position="124"/>
    </location>
</feature>
<proteinExistence type="predicted"/>
<dbReference type="OrthoDB" id="73183at2"/>